<evidence type="ECO:0000259" key="6">
    <source>
        <dbReference type="Pfam" id="PF02465"/>
    </source>
</evidence>
<dbReference type="RefSeq" id="WP_310836377.1">
    <property type="nucleotide sequence ID" value="NZ_JAVLSM010000003.1"/>
</dbReference>
<accession>A0AAE4G940</accession>
<keyword evidence="3" id="KW-0175">Coiled coil</keyword>
<feature type="domain" description="Flagellar hook-associated protein 2 C-terminal" evidence="7">
    <location>
        <begin position="444"/>
        <end position="669"/>
    </location>
</feature>
<protein>
    <recommendedName>
        <fullName evidence="5">Flagellar hook-associated protein 2</fullName>
        <shortName evidence="5">HAP2</shortName>
    </recommendedName>
    <alternativeName>
        <fullName evidence="5">Flagellar cap protein</fullName>
    </alternativeName>
</protein>
<comment type="caution">
    <text evidence="8">The sequence shown here is derived from an EMBL/GenBank/DDBJ whole genome shotgun (WGS) entry which is preliminary data.</text>
</comment>
<comment type="function">
    <text evidence="5">Required for morphogenesis and for the elongation of the flagellar filament by facilitating polymerization of the flagellin monomers at the tip of growing filament. Forms a capping structure, which prevents flagellin subunits (transported through the central channel of the flagellum) from leaking out without polymerization at the distal end.</text>
</comment>
<evidence type="ECO:0000256" key="4">
    <source>
        <dbReference type="ARBA" id="ARBA00023143"/>
    </source>
</evidence>
<keyword evidence="8" id="KW-0282">Flagellum</keyword>
<evidence type="ECO:0000256" key="3">
    <source>
        <dbReference type="ARBA" id="ARBA00023054"/>
    </source>
</evidence>
<organism evidence="8">
    <name type="scientific">Herbaspirillum huttiense subsp. nephrolepidis</name>
    <dbReference type="NCBI Taxonomy" id="3075126"/>
    <lineage>
        <taxon>Bacteria</taxon>
        <taxon>Pseudomonadati</taxon>
        <taxon>Pseudomonadota</taxon>
        <taxon>Betaproteobacteria</taxon>
        <taxon>Burkholderiales</taxon>
        <taxon>Oxalobacteraceae</taxon>
        <taxon>Herbaspirillum</taxon>
    </lineage>
</organism>
<feature type="domain" description="Flagellar hook-associated protein 2 N-terminal" evidence="6">
    <location>
        <begin position="15"/>
        <end position="92"/>
    </location>
</feature>
<dbReference type="GO" id="GO:0005576">
    <property type="term" value="C:extracellular region"/>
    <property type="evidence" value="ECO:0007669"/>
    <property type="project" value="UniProtKB-SubCell"/>
</dbReference>
<dbReference type="PANTHER" id="PTHR30288:SF0">
    <property type="entry name" value="FLAGELLAR HOOK-ASSOCIATED PROTEIN 2"/>
    <property type="match status" value="1"/>
</dbReference>
<dbReference type="Pfam" id="PF02465">
    <property type="entry name" value="FliD_N"/>
    <property type="match status" value="1"/>
</dbReference>
<comment type="subunit">
    <text evidence="2 5">Homopentamer.</text>
</comment>
<dbReference type="Pfam" id="PF07195">
    <property type="entry name" value="FliD_C"/>
    <property type="match status" value="1"/>
</dbReference>
<evidence type="ECO:0000259" key="7">
    <source>
        <dbReference type="Pfam" id="PF07195"/>
    </source>
</evidence>
<dbReference type="GO" id="GO:0009424">
    <property type="term" value="C:bacterial-type flagellum hook"/>
    <property type="evidence" value="ECO:0007669"/>
    <property type="project" value="UniProtKB-UniRule"/>
</dbReference>
<dbReference type="PANTHER" id="PTHR30288">
    <property type="entry name" value="FLAGELLAR CAP/ASSEMBLY PROTEIN FLID"/>
    <property type="match status" value="1"/>
</dbReference>
<dbReference type="InterPro" id="IPR040026">
    <property type="entry name" value="FliD"/>
</dbReference>
<dbReference type="Pfam" id="PF07196">
    <property type="entry name" value="Flagellin_IN"/>
    <property type="match status" value="2"/>
</dbReference>
<proteinExistence type="inferred from homology"/>
<dbReference type="InterPro" id="IPR010809">
    <property type="entry name" value="FliD_C"/>
</dbReference>
<dbReference type="GO" id="GO:0007155">
    <property type="term" value="P:cell adhesion"/>
    <property type="evidence" value="ECO:0007669"/>
    <property type="project" value="InterPro"/>
</dbReference>
<dbReference type="GO" id="GO:0071973">
    <property type="term" value="P:bacterial-type flagellum-dependent cell motility"/>
    <property type="evidence" value="ECO:0007669"/>
    <property type="project" value="TreeGrafter"/>
</dbReference>
<keyword evidence="4 5" id="KW-0975">Bacterial flagellum</keyword>
<evidence type="ECO:0000256" key="1">
    <source>
        <dbReference type="ARBA" id="ARBA00009764"/>
    </source>
</evidence>
<dbReference type="AlphaFoldDB" id="A0AAE4G940"/>
<dbReference type="EMBL" id="JAVRAA010000006">
    <property type="protein sequence ID" value="MDT0337911.1"/>
    <property type="molecule type" value="Genomic_DNA"/>
</dbReference>
<evidence type="ECO:0000256" key="2">
    <source>
        <dbReference type="ARBA" id="ARBA00011255"/>
    </source>
</evidence>
<dbReference type="InterPro" id="IPR003481">
    <property type="entry name" value="FliD_N"/>
</dbReference>
<dbReference type="InterPro" id="IPR010810">
    <property type="entry name" value="Flagellin_hook_IN_motif"/>
</dbReference>
<evidence type="ECO:0000313" key="8">
    <source>
        <dbReference type="EMBL" id="MDT0337911.1"/>
    </source>
</evidence>
<comment type="subcellular location">
    <subcellularLocation>
        <location evidence="5">Secreted</location>
    </subcellularLocation>
    <subcellularLocation>
        <location evidence="5">Bacterial flagellum</location>
    </subcellularLocation>
</comment>
<keyword evidence="8" id="KW-0969">Cilium</keyword>
<reference evidence="8" key="1">
    <citation type="submission" date="2023-02" db="EMBL/GenBank/DDBJ databases">
        <title>Description of Herbaspirillum huttiense subsp. nephrolepsisexaltata and Herbaspirillum huttiense subsp. lycopersicon.</title>
        <authorList>
            <person name="Poudel M."/>
            <person name="Sharma A."/>
            <person name="Goss E."/>
            <person name="Tapia J.H."/>
            <person name="Harmon C.M."/>
            <person name="Jones J.B."/>
        </authorList>
    </citation>
    <scope>NUCLEOTIDE SEQUENCE</scope>
    <source>
        <strain evidence="8">NC40101</strain>
    </source>
</reference>
<evidence type="ECO:0000256" key="5">
    <source>
        <dbReference type="RuleBase" id="RU362066"/>
    </source>
</evidence>
<gene>
    <name evidence="8" type="primary">fliD</name>
    <name evidence="8" type="ORF">RJN63_13785</name>
</gene>
<dbReference type="GO" id="GO:0009421">
    <property type="term" value="C:bacterial-type flagellum filament cap"/>
    <property type="evidence" value="ECO:0007669"/>
    <property type="project" value="InterPro"/>
</dbReference>
<sequence length="684" mass="69664">MATSTGSISTSAGPLDVANLVNQLVAVESKSRLTPLASKADGFSALLAAYGSLDKALGTYQSALAGLTAARFSAQKAAVSNSGNGTGSGGDVKTGADAISADINADDSTRALAQKIRSSGFASGHLFRAGDSLAIKVGTRPPAFITLKADATVTGLRDTINAANAGVTASVTRDEAGEHLVLESNTGGTASTLSVRSNNSLSAISFDAQQQRPGAMTQTQAARDATRAAAGSYALSVEQLAQAHKLSSAGINPGTTFDVGVLAIKTGQGSTALIKPANHTLAGVRDAINAAEAGVNASIVSDGKQEHLVLTAKESGAQNAIRVSGTGDFAVFASDPSGNVSTASVALEKRFSTGTVSLTVGTRNFSLSPASSTAGSAPGLADVASAINEAKAGVTATVRREGQGDQAVERLVLSNGGSDAIRLRGSGDYAVLTASAMGQLQRPQDARLSIDGVAITAPGNQIRDAISGVTLNLNKTTRSGDRFTLTVSNDNSGAKEAVNSFVNAFNALTKSVATLTRQVPSKVRGQAGEQGPLASETMVQALMGQLRNAVLGAVSGNEHGSLAAIGVSFKKDGTLALDDARLGKAGSTSFDALARLFTDKGGVVTRSQALLDKVLGETGLLAGKTRGLRGSLKTVSDQQAAARERLANLRDSYTNQFNRLNLTLARMQASQSYLTQQLARLRKT</sequence>
<name>A0AAE4G940_9BURK</name>
<keyword evidence="8" id="KW-0966">Cell projection</keyword>
<keyword evidence="5" id="KW-0964">Secreted</keyword>
<comment type="similarity">
    <text evidence="1 5">Belongs to the FliD family.</text>
</comment>